<feature type="chain" id="PRO_5044818859" evidence="4">
    <location>
        <begin position="21"/>
        <end position="579"/>
    </location>
</feature>
<evidence type="ECO:0000313" key="6">
    <source>
        <dbReference type="Proteomes" id="UP001566132"/>
    </source>
</evidence>
<gene>
    <name evidence="5" type="ORF">ABEB36_007500</name>
</gene>
<comment type="caution">
    <text evidence="5">The sequence shown here is derived from an EMBL/GenBank/DDBJ whole genome shotgun (WGS) entry which is preliminary data.</text>
</comment>
<name>A0ABD1EV55_HYPHA</name>
<accession>A0ABD1EV55</accession>
<protein>
    <submittedName>
        <fullName evidence="5">Uncharacterized protein</fullName>
    </submittedName>
</protein>
<dbReference type="Pfam" id="PF00379">
    <property type="entry name" value="Chitin_bind_4"/>
    <property type="match status" value="1"/>
</dbReference>
<proteinExistence type="predicted"/>
<dbReference type="InterPro" id="IPR000618">
    <property type="entry name" value="Insect_cuticle"/>
</dbReference>
<evidence type="ECO:0000256" key="4">
    <source>
        <dbReference type="SAM" id="SignalP"/>
    </source>
</evidence>
<dbReference type="PANTHER" id="PTHR12236:SF79">
    <property type="entry name" value="CUTICULAR PROTEIN 50CB-RELATED"/>
    <property type="match status" value="1"/>
</dbReference>
<keyword evidence="6" id="KW-1185">Reference proteome</keyword>
<keyword evidence="4" id="KW-0732">Signal</keyword>
<evidence type="ECO:0000256" key="1">
    <source>
        <dbReference type="ARBA" id="ARBA00022460"/>
    </source>
</evidence>
<organism evidence="5 6">
    <name type="scientific">Hypothenemus hampei</name>
    <name type="common">Coffee berry borer</name>
    <dbReference type="NCBI Taxonomy" id="57062"/>
    <lineage>
        <taxon>Eukaryota</taxon>
        <taxon>Metazoa</taxon>
        <taxon>Ecdysozoa</taxon>
        <taxon>Arthropoda</taxon>
        <taxon>Hexapoda</taxon>
        <taxon>Insecta</taxon>
        <taxon>Pterygota</taxon>
        <taxon>Neoptera</taxon>
        <taxon>Endopterygota</taxon>
        <taxon>Coleoptera</taxon>
        <taxon>Polyphaga</taxon>
        <taxon>Cucujiformia</taxon>
        <taxon>Curculionidae</taxon>
        <taxon>Scolytinae</taxon>
        <taxon>Hypothenemus</taxon>
    </lineage>
</organism>
<feature type="region of interest" description="Disordered" evidence="3">
    <location>
        <begin position="139"/>
        <end position="159"/>
    </location>
</feature>
<dbReference type="AlphaFoldDB" id="A0ABD1EV55"/>
<reference evidence="5 6" key="1">
    <citation type="submission" date="2024-05" db="EMBL/GenBank/DDBJ databases">
        <title>Genetic variation in Jamaican populations of the coffee berry borer (Hypothenemus hampei).</title>
        <authorList>
            <person name="Errbii M."/>
            <person name="Myrie A."/>
        </authorList>
    </citation>
    <scope>NUCLEOTIDE SEQUENCE [LARGE SCALE GENOMIC DNA]</scope>
    <source>
        <strain evidence="5">JA-Hopewell-2020-01-JO</strain>
        <tissue evidence="5">Whole body</tissue>
    </source>
</reference>
<evidence type="ECO:0000256" key="3">
    <source>
        <dbReference type="SAM" id="MobiDB-lite"/>
    </source>
</evidence>
<evidence type="ECO:0000256" key="2">
    <source>
        <dbReference type="PROSITE-ProRule" id="PRU00497"/>
    </source>
</evidence>
<dbReference type="PROSITE" id="PS00233">
    <property type="entry name" value="CHIT_BIND_RR_1"/>
    <property type="match status" value="1"/>
</dbReference>
<dbReference type="EMBL" id="JBDJPC010000005">
    <property type="protein sequence ID" value="KAL1502346.1"/>
    <property type="molecule type" value="Genomic_DNA"/>
</dbReference>
<dbReference type="GO" id="GO:0042302">
    <property type="term" value="F:structural constituent of cuticle"/>
    <property type="evidence" value="ECO:0007669"/>
    <property type="project" value="UniProtKB-UniRule"/>
</dbReference>
<evidence type="ECO:0000313" key="5">
    <source>
        <dbReference type="EMBL" id="KAL1502346.1"/>
    </source>
</evidence>
<dbReference type="InterPro" id="IPR031311">
    <property type="entry name" value="CHIT_BIND_RR_consensus"/>
</dbReference>
<sequence>MILLIKRWLVIMYLTTIASGIHLPQVHEDLNEKSPEYKRSTRQLAERKHIQSMFNYLQPDRLKAKYHHQQQADFRNLKSFSSNPISKSNFNEDDHDWKPFQPNYESPVKSKLETFSSKKLKSNYRKPKYVLMRKFNDSDVAGSEDNTETVKSDHQDPNNPLVYVTSDLLMNNFGLDNKATEQVLQNSATNDKSNPEQLQFEQILENHVELEGLHKILLDSKRTPESQEPTGVRIEHNGSPQIPLESLQQQLDAVNKAQAEQVLTAAQKQAESHVKAQHEAIALAQKKAEEEVLAKIAAHNQGVSLINVEHLPTPQNTIEHSPPTSQQLQEQDVEVPFKNNAPEVSALQGRPLDQVIVNPIKGYSGYYASAAQDLRNAKPRVQGGYAYRPVTLARPHEENVQLPYFSALPPLFNPKKVQIYSPVSPYTPHFEPSPTKHTLLIPEIIKPTDPTINTIHEAHYETNQNQDVVFTTPTSVKNLYAEEPLNDGVHQQYAAKYAFGYRILDEKHGNDFGHEEERDGKLTKGQYYVRLPDGRKQNVHYYADNSGYHAKISYENIASHPYVPNLEVEQPSQLENIHT</sequence>
<dbReference type="InterPro" id="IPR051217">
    <property type="entry name" value="Insect_Cuticle_Struc_Prot"/>
</dbReference>
<keyword evidence="1 2" id="KW-0193">Cuticle</keyword>
<feature type="signal peptide" evidence="4">
    <location>
        <begin position="1"/>
        <end position="20"/>
    </location>
</feature>
<dbReference type="PANTHER" id="PTHR12236">
    <property type="entry name" value="STRUCTURAL CONTITUENT OF CUTICLE"/>
    <property type="match status" value="1"/>
</dbReference>
<dbReference type="Proteomes" id="UP001566132">
    <property type="component" value="Unassembled WGS sequence"/>
</dbReference>
<dbReference type="PROSITE" id="PS51155">
    <property type="entry name" value="CHIT_BIND_RR_2"/>
    <property type="match status" value="1"/>
</dbReference>